<dbReference type="InterPro" id="IPR049577">
    <property type="entry name" value="GMPP_N"/>
</dbReference>
<dbReference type="RefSeq" id="WP_069968530.1">
    <property type="nucleotide sequence ID" value="NZ_CM124774.1"/>
</dbReference>
<dbReference type="GO" id="GO:0005525">
    <property type="term" value="F:GTP binding"/>
    <property type="evidence" value="ECO:0007669"/>
    <property type="project" value="UniProtKB-KW"/>
</dbReference>
<proteinExistence type="inferred from homology"/>
<dbReference type="Gene3D" id="3.90.550.10">
    <property type="entry name" value="Spore Coat Polysaccharide Biosynthesis Protein SpsA, Chain A"/>
    <property type="match status" value="1"/>
</dbReference>
<dbReference type="GO" id="GO:0009298">
    <property type="term" value="P:GDP-mannose biosynthetic process"/>
    <property type="evidence" value="ECO:0007669"/>
    <property type="project" value="TreeGrafter"/>
</dbReference>
<evidence type="ECO:0000256" key="2">
    <source>
        <dbReference type="ARBA" id="ARBA00012387"/>
    </source>
</evidence>
<evidence type="ECO:0000259" key="8">
    <source>
        <dbReference type="Pfam" id="PF00483"/>
    </source>
</evidence>
<dbReference type="STRING" id="1781255.BH720_17650"/>
<sequence length="353" mass="39352">MTQSLIPVILAGGKGERFWPVSRKHRPKQFLCLDGSGQSLLQNTANRLLQLCDSWENLWVCTSLQLADGVEEQLPQLPEANLLAEPEGRDTAPALAWATLEVCKRYGEDAVIGFFPADHWIGNEPAYRQTIEAAVQQAIAQPAIVTLGIKPNYPSTGYGYIEQGEKTGTFNDLPVYRVNCFREKPDTATAQSFIDQGNFSWNSGMFIFRAGVVLKELQTHAPEILEPLQAKGIAAYSELPKISIDYALMEKTQLAYVLPADFGWDDLGDWNAMSRLLQGDQPNVELANHVCLDSTNAILYNTAEDEVIVTIGLEDIVVVRDRNVTLIVKKDRTQDIKKVLGQIKDNPQYHHLL</sequence>
<gene>
    <name evidence="10" type="ORF">BH720_17650</name>
</gene>
<dbReference type="GO" id="GO:0004475">
    <property type="term" value="F:mannose-1-phosphate guanylyltransferase (GTP) activity"/>
    <property type="evidence" value="ECO:0007669"/>
    <property type="project" value="UniProtKB-EC"/>
</dbReference>
<evidence type="ECO:0000256" key="7">
    <source>
        <dbReference type="ARBA" id="ARBA00047343"/>
    </source>
</evidence>
<dbReference type="InterPro" id="IPR051161">
    <property type="entry name" value="Mannose-6P_isomerase_type2"/>
</dbReference>
<feature type="domain" description="Nucleotidyl transferase" evidence="8">
    <location>
        <begin position="7"/>
        <end position="275"/>
    </location>
</feature>
<dbReference type="SUPFAM" id="SSF53448">
    <property type="entry name" value="Nucleotide-diphospho-sugar transferases"/>
    <property type="match status" value="1"/>
</dbReference>
<feature type="domain" description="MannoseP isomerase/GMP-like beta-helix" evidence="9">
    <location>
        <begin position="288"/>
        <end position="342"/>
    </location>
</feature>
<dbReference type="EMBL" id="MJGC01000077">
    <property type="protein sequence ID" value="OEJ73920.1"/>
    <property type="molecule type" value="Genomic_DNA"/>
</dbReference>
<evidence type="ECO:0000313" key="10">
    <source>
        <dbReference type="EMBL" id="OEJ73920.1"/>
    </source>
</evidence>
<comment type="caution">
    <text evidence="10">The sequence shown here is derived from an EMBL/GenBank/DDBJ whole genome shotgun (WGS) entry which is preliminary data.</text>
</comment>
<reference evidence="10" key="1">
    <citation type="submission" date="2016-09" db="EMBL/GenBank/DDBJ databases">
        <title>Draft genome of thermotolerant cyanobacterium Desertifilum sp. strain IPPAS B-1220.</title>
        <authorList>
            <person name="Sinetova M.A."/>
            <person name="Bolakhan K."/>
            <person name="Zayadan B.K."/>
            <person name="Mironov K.S."/>
            <person name="Ustinova V."/>
            <person name="Kupriyanova E.V."/>
            <person name="Sidorov R.A."/>
            <person name="Skrypnik A.N."/>
            <person name="Gogoleva N.E."/>
            <person name="Gogolev Y.V."/>
            <person name="Los D.A."/>
        </authorList>
    </citation>
    <scope>NUCLEOTIDE SEQUENCE [LARGE SCALE GENOMIC DNA]</scope>
    <source>
        <strain evidence="10">IPPAS B-1220</strain>
    </source>
</reference>
<dbReference type="Pfam" id="PF22640">
    <property type="entry name" value="ManC_GMP_beta-helix"/>
    <property type="match status" value="1"/>
</dbReference>
<evidence type="ECO:0000256" key="1">
    <source>
        <dbReference type="ARBA" id="ARBA00006115"/>
    </source>
</evidence>
<comment type="catalytic activity">
    <reaction evidence="7">
        <text>alpha-D-mannose 1-phosphate + GTP + H(+) = GDP-alpha-D-mannose + diphosphate</text>
        <dbReference type="Rhea" id="RHEA:15229"/>
        <dbReference type="ChEBI" id="CHEBI:15378"/>
        <dbReference type="ChEBI" id="CHEBI:33019"/>
        <dbReference type="ChEBI" id="CHEBI:37565"/>
        <dbReference type="ChEBI" id="CHEBI:57527"/>
        <dbReference type="ChEBI" id="CHEBI:58409"/>
        <dbReference type="EC" id="2.7.7.13"/>
    </reaction>
</comment>
<keyword evidence="6" id="KW-0342">GTP-binding</keyword>
<dbReference type="FunFam" id="3.90.550.10:FF:000046">
    <property type="entry name" value="Mannose-1-phosphate guanylyltransferase (GDP)"/>
    <property type="match status" value="1"/>
</dbReference>
<dbReference type="AlphaFoldDB" id="A0A1E5QGV0"/>
<evidence type="ECO:0000256" key="6">
    <source>
        <dbReference type="ARBA" id="ARBA00023134"/>
    </source>
</evidence>
<evidence type="ECO:0000256" key="4">
    <source>
        <dbReference type="ARBA" id="ARBA00022695"/>
    </source>
</evidence>
<name>A0A1E5QGV0_9CYAN</name>
<comment type="similarity">
    <text evidence="1">Belongs to the mannose-6-phosphate isomerase type 2 family.</text>
</comment>
<keyword evidence="4 10" id="KW-0548">Nucleotidyltransferase</keyword>
<keyword evidence="3 10" id="KW-0808">Transferase</keyword>
<dbReference type="PANTHER" id="PTHR46390:SF1">
    <property type="entry name" value="MANNOSE-1-PHOSPHATE GUANYLYLTRANSFERASE"/>
    <property type="match status" value="1"/>
</dbReference>
<dbReference type="CDD" id="cd02509">
    <property type="entry name" value="GDP-M1P_Guanylyltransferase"/>
    <property type="match status" value="1"/>
</dbReference>
<dbReference type="OrthoDB" id="9806359at2"/>
<dbReference type="InterPro" id="IPR029044">
    <property type="entry name" value="Nucleotide-diphossugar_trans"/>
</dbReference>
<evidence type="ECO:0000256" key="3">
    <source>
        <dbReference type="ARBA" id="ARBA00022679"/>
    </source>
</evidence>
<dbReference type="EC" id="2.7.7.13" evidence="2"/>
<dbReference type="Pfam" id="PF00483">
    <property type="entry name" value="NTP_transferase"/>
    <property type="match status" value="1"/>
</dbReference>
<evidence type="ECO:0000259" key="9">
    <source>
        <dbReference type="Pfam" id="PF22640"/>
    </source>
</evidence>
<organism evidence="10">
    <name type="scientific">Desertifilum tharense IPPAS B-1220</name>
    <dbReference type="NCBI Taxonomy" id="1781255"/>
    <lineage>
        <taxon>Bacteria</taxon>
        <taxon>Bacillati</taxon>
        <taxon>Cyanobacteriota</taxon>
        <taxon>Cyanophyceae</taxon>
        <taxon>Desertifilales</taxon>
        <taxon>Desertifilaceae</taxon>
        <taxon>Desertifilum</taxon>
    </lineage>
</organism>
<protein>
    <recommendedName>
        <fullName evidence="2">mannose-1-phosphate guanylyltransferase</fullName>
        <ecNumber evidence="2">2.7.7.13</ecNumber>
    </recommendedName>
</protein>
<dbReference type="SUPFAM" id="SSF159283">
    <property type="entry name" value="Guanosine diphospho-D-mannose pyrophosphorylase/mannose-6-phosphate isomerase linker domain"/>
    <property type="match status" value="1"/>
</dbReference>
<evidence type="ECO:0000256" key="5">
    <source>
        <dbReference type="ARBA" id="ARBA00022741"/>
    </source>
</evidence>
<keyword evidence="5" id="KW-0547">Nucleotide-binding</keyword>
<dbReference type="InterPro" id="IPR005835">
    <property type="entry name" value="NTP_transferase_dom"/>
</dbReference>
<dbReference type="PANTHER" id="PTHR46390">
    <property type="entry name" value="MANNOSE-1-PHOSPHATE GUANYLYLTRANSFERASE"/>
    <property type="match status" value="1"/>
</dbReference>
<dbReference type="InterPro" id="IPR054566">
    <property type="entry name" value="ManC/GMP-like_b-helix"/>
</dbReference>
<accession>A0A1E5QGV0</accession>